<proteinExistence type="predicted"/>
<evidence type="ECO:0000259" key="1">
    <source>
        <dbReference type="Pfam" id="PF06985"/>
    </source>
</evidence>
<dbReference type="Proteomes" id="UP001187682">
    <property type="component" value="Unassembled WGS sequence"/>
</dbReference>
<dbReference type="AlphaFoldDB" id="A0AAE8MT64"/>
<dbReference type="Pfam" id="PF06985">
    <property type="entry name" value="HET"/>
    <property type="match status" value="1"/>
</dbReference>
<name>A0AAE8MT64_9PEZI</name>
<dbReference type="PANTHER" id="PTHR33112:SF16">
    <property type="entry name" value="HETEROKARYON INCOMPATIBILITY DOMAIN-CONTAINING PROTEIN"/>
    <property type="match status" value="1"/>
</dbReference>
<sequence length="546" mass="60014">MVINALQSPLGPGKNVPNLTFFFEPRLDSLLAASSTCRFSQWLIARWSRHAACDWEDLRLRSGEIAICMSYLSYAFDPFPIVEVNWTGLWDPKEEYRSDTGRCRVFDELHLDVVAAADDDTDKAKQIALMPEIYSKAVVTISASKAERAVDGFLQDIDLDSTAGLVVRLPIRIPGPQTLGTVFLVETRNPGGAEPIEHRGWTFQERYLSPRLLDFASNQLSWTCTTSREMPGYCDGWRAGSRDDSSGRSLSGNFCQILTTRVSHNGCHVALVSWHSTVETYTRRQLTLPKDRILAISGIAQRYSSTLQGRYFAGHWGEALPYDLLWSIGPGAPRQARPAEYQAPSWSWAAVGGGVTFSYAAAANPSEYPAPNPVVFDLSVHTALEEPQAPFGAVTSGSVQARGRIRPARWFGGGRTADQPHILHDRDSDGTGAPIPLLRMMPDAQEREFMGNTPDSGASIQVDLLHVGTCVGGGLRGLTGLVLRQLPSGTSDDARRRFVRLGIFHIDNPSAPRRAARSSTHPPEGCGIGDNQDFFLGWPLVDFEII</sequence>
<dbReference type="InterPro" id="IPR010730">
    <property type="entry name" value="HET"/>
</dbReference>
<reference evidence="2" key="1">
    <citation type="submission" date="2018-03" db="EMBL/GenBank/DDBJ databases">
        <authorList>
            <person name="Guldener U."/>
        </authorList>
    </citation>
    <scope>NUCLEOTIDE SEQUENCE</scope>
</reference>
<evidence type="ECO:0000313" key="2">
    <source>
        <dbReference type="EMBL" id="SPN99534.1"/>
    </source>
</evidence>
<protein>
    <recommendedName>
        <fullName evidence="1">Heterokaryon incompatibility domain-containing protein</fullName>
    </recommendedName>
</protein>
<accession>A0AAE8MT64</accession>
<feature type="domain" description="Heterokaryon incompatibility" evidence="1">
    <location>
        <begin position="118"/>
        <end position="205"/>
    </location>
</feature>
<comment type="caution">
    <text evidence="2">The sequence shown here is derived from an EMBL/GenBank/DDBJ whole genome shotgun (WGS) entry which is preliminary data.</text>
</comment>
<dbReference type="PANTHER" id="PTHR33112">
    <property type="entry name" value="DOMAIN PROTEIN, PUTATIVE-RELATED"/>
    <property type="match status" value="1"/>
</dbReference>
<organism evidence="2 3">
    <name type="scientific">Cephalotrichum gorgonifer</name>
    <dbReference type="NCBI Taxonomy" id="2041049"/>
    <lineage>
        <taxon>Eukaryota</taxon>
        <taxon>Fungi</taxon>
        <taxon>Dikarya</taxon>
        <taxon>Ascomycota</taxon>
        <taxon>Pezizomycotina</taxon>
        <taxon>Sordariomycetes</taxon>
        <taxon>Hypocreomycetidae</taxon>
        <taxon>Microascales</taxon>
        <taxon>Microascaceae</taxon>
        <taxon>Cephalotrichum</taxon>
    </lineage>
</organism>
<dbReference type="EMBL" id="ONZQ02000003">
    <property type="protein sequence ID" value="SPN99534.1"/>
    <property type="molecule type" value="Genomic_DNA"/>
</dbReference>
<evidence type="ECO:0000313" key="3">
    <source>
        <dbReference type="Proteomes" id="UP001187682"/>
    </source>
</evidence>
<keyword evidence="3" id="KW-1185">Reference proteome</keyword>
<gene>
    <name evidence="2" type="ORF">DNG_02386</name>
</gene>